<keyword evidence="1" id="KW-0812">Transmembrane</keyword>
<keyword evidence="1" id="KW-0472">Membrane</keyword>
<dbReference type="Proteomes" id="UP001144313">
    <property type="component" value="Unassembled WGS sequence"/>
</dbReference>
<evidence type="ECO:0000313" key="2">
    <source>
        <dbReference type="EMBL" id="GLI43006.1"/>
    </source>
</evidence>
<accession>A0A9W6LHT8</accession>
<feature type="transmembrane region" description="Helical" evidence="1">
    <location>
        <begin position="6"/>
        <end position="24"/>
    </location>
</feature>
<evidence type="ECO:0000256" key="1">
    <source>
        <dbReference type="SAM" id="Phobius"/>
    </source>
</evidence>
<protein>
    <submittedName>
        <fullName evidence="2">Uncharacterized protein</fullName>
    </submittedName>
</protein>
<proteinExistence type="predicted"/>
<keyword evidence="3" id="KW-1185">Reference proteome</keyword>
<feature type="transmembrane region" description="Helical" evidence="1">
    <location>
        <begin position="61"/>
        <end position="79"/>
    </location>
</feature>
<dbReference type="AlphaFoldDB" id="A0A9W6LHT8"/>
<name>A0A9W6LHT8_9ACTN</name>
<keyword evidence="1" id="KW-1133">Transmembrane helix</keyword>
<organism evidence="2 3">
    <name type="scientific">Glycomyces algeriensis</name>
    <dbReference type="NCBI Taxonomy" id="256037"/>
    <lineage>
        <taxon>Bacteria</taxon>
        <taxon>Bacillati</taxon>
        <taxon>Actinomycetota</taxon>
        <taxon>Actinomycetes</taxon>
        <taxon>Glycomycetales</taxon>
        <taxon>Glycomycetaceae</taxon>
        <taxon>Glycomyces</taxon>
    </lineage>
</organism>
<gene>
    <name evidence="2" type="ORF">GALLR39Z86_28560</name>
</gene>
<reference evidence="2" key="1">
    <citation type="submission" date="2022-12" db="EMBL/GenBank/DDBJ databases">
        <title>Reference genome sequencing for broad-spectrum identification of bacterial and archaeal isolates by mass spectrometry.</title>
        <authorList>
            <person name="Sekiguchi Y."/>
            <person name="Tourlousse D.M."/>
        </authorList>
    </citation>
    <scope>NUCLEOTIDE SEQUENCE</scope>
    <source>
        <strain evidence="2">LLR39Z86</strain>
    </source>
</reference>
<dbReference type="EMBL" id="BSDT01000001">
    <property type="protein sequence ID" value="GLI43006.1"/>
    <property type="molecule type" value="Genomic_DNA"/>
</dbReference>
<comment type="caution">
    <text evidence="2">The sequence shown here is derived from an EMBL/GenBank/DDBJ whole genome shotgun (WGS) entry which is preliminary data.</text>
</comment>
<sequence>MSLSVVFLLGMVGALAPEIVRLYAIRSAPERFRWSWFYLAVSLAFAGVGGVLAMALPATTYWGALYVGVSTPVLVNTMVRKGRERTSPPTATRSAAQYSLIDSYLYALLATAGPTSLEAVRGLTR</sequence>
<feature type="transmembrane region" description="Helical" evidence="1">
    <location>
        <begin position="36"/>
        <end position="55"/>
    </location>
</feature>
<dbReference type="RefSeq" id="WP_270113335.1">
    <property type="nucleotide sequence ID" value="NZ_BAAAOL010000017.1"/>
</dbReference>
<evidence type="ECO:0000313" key="3">
    <source>
        <dbReference type="Proteomes" id="UP001144313"/>
    </source>
</evidence>